<gene>
    <name evidence="5" type="ORF">NQ314_001077</name>
</gene>
<evidence type="ECO:0000259" key="4">
    <source>
        <dbReference type="Pfam" id="PF02574"/>
    </source>
</evidence>
<protein>
    <recommendedName>
        <fullName evidence="4">Hcy-binding domain-containing protein</fullName>
    </recommendedName>
</protein>
<comment type="pathway">
    <text evidence="3">Amino-acid biosynthesis; L-methionine biosynthesis via de novo pathway.</text>
</comment>
<evidence type="ECO:0000256" key="2">
    <source>
        <dbReference type="ARBA" id="ARBA00022679"/>
    </source>
</evidence>
<dbReference type="InterPro" id="IPR003726">
    <property type="entry name" value="HCY_dom"/>
</dbReference>
<keyword evidence="2" id="KW-0808">Transferase</keyword>
<evidence type="ECO:0000256" key="3">
    <source>
        <dbReference type="ARBA" id="ARBA00034478"/>
    </source>
</evidence>
<evidence type="ECO:0000313" key="5">
    <source>
        <dbReference type="EMBL" id="KAJ8970695.1"/>
    </source>
</evidence>
<evidence type="ECO:0000313" key="6">
    <source>
        <dbReference type="Proteomes" id="UP001162156"/>
    </source>
</evidence>
<comment type="caution">
    <text evidence="5">The sequence shown here is derived from an EMBL/GenBank/DDBJ whole genome shotgun (WGS) entry which is preliminary data.</text>
</comment>
<dbReference type="Gene3D" id="3.20.20.330">
    <property type="entry name" value="Homocysteine-binding-like domain"/>
    <property type="match status" value="1"/>
</dbReference>
<dbReference type="GO" id="GO:0008168">
    <property type="term" value="F:methyltransferase activity"/>
    <property type="evidence" value="ECO:0007669"/>
    <property type="project" value="UniProtKB-KW"/>
</dbReference>
<keyword evidence="6" id="KW-1185">Reference proteome</keyword>
<dbReference type="EMBL" id="JANEYF010000322">
    <property type="protein sequence ID" value="KAJ8970695.1"/>
    <property type="molecule type" value="Genomic_DNA"/>
</dbReference>
<dbReference type="SUPFAM" id="SSF82282">
    <property type="entry name" value="Homocysteine S-methyltransferase"/>
    <property type="match status" value="1"/>
</dbReference>
<name>A0AAV8ZW98_9CUCU</name>
<evidence type="ECO:0000256" key="1">
    <source>
        <dbReference type="ARBA" id="ARBA00022603"/>
    </source>
</evidence>
<proteinExistence type="predicted"/>
<sequence length="59" mass="6763">MLLTGADLIMTNTYQASVDLFVKHLNLTEEQSYNLIKQSVDLARTAIKRYEDEFPGARE</sequence>
<dbReference type="InterPro" id="IPR036589">
    <property type="entry name" value="HCY_dom_sf"/>
</dbReference>
<reference evidence="5" key="1">
    <citation type="journal article" date="2023" name="Insect Mol. Biol.">
        <title>Genome sequencing provides insights into the evolution of gene families encoding plant cell wall-degrading enzymes in longhorned beetles.</title>
        <authorList>
            <person name="Shin N.R."/>
            <person name="Okamura Y."/>
            <person name="Kirsch R."/>
            <person name="Pauchet Y."/>
        </authorList>
    </citation>
    <scope>NUCLEOTIDE SEQUENCE</scope>
    <source>
        <strain evidence="5">RBIC_L_NR</strain>
    </source>
</reference>
<accession>A0AAV8ZW98</accession>
<organism evidence="5 6">
    <name type="scientific">Rhamnusium bicolor</name>
    <dbReference type="NCBI Taxonomy" id="1586634"/>
    <lineage>
        <taxon>Eukaryota</taxon>
        <taxon>Metazoa</taxon>
        <taxon>Ecdysozoa</taxon>
        <taxon>Arthropoda</taxon>
        <taxon>Hexapoda</taxon>
        <taxon>Insecta</taxon>
        <taxon>Pterygota</taxon>
        <taxon>Neoptera</taxon>
        <taxon>Endopterygota</taxon>
        <taxon>Coleoptera</taxon>
        <taxon>Polyphaga</taxon>
        <taxon>Cucujiformia</taxon>
        <taxon>Chrysomeloidea</taxon>
        <taxon>Cerambycidae</taxon>
        <taxon>Lepturinae</taxon>
        <taxon>Rhagiini</taxon>
        <taxon>Rhamnusium</taxon>
    </lineage>
</organism>
<dbReference type="GO" id="GO:0032259">
    <property type="term" value="P:methylation"/>
    <property type="evidence" value="ECO:0007669"/>
    <property type="project" value="UniProtKB-KW"/>
</dbReference>
<keyword evidence="1" id="KW-0489">Methyltransferase</keyword>
<dbReference type="AlphaFoldDB" id="A0AAV8ZW98"/>
<dbReference type="Proteomes" id="UP001162156">
    <property type="component" value="Unassembled WGS sequence"/>
</dbReference>
<dbReference type="Pfam" id="PF02574">
    <property type="entry name" value="S-methyl_trans"/>
    <property type="match status" value="1"/>
</dbReference>
<feature type="domain" description="Hcy-binding" evidence="4">
    <location>
        <begin position="4"/>
        <end position="51"/>
    </location>
</feature>